<dbReference type="EMBL" id="LR796435">
    <property type="protein sequence ID" value="CAB4144098.1"/>
    <property type="molecule type" value="Genomic_DNA"/>
</dbReference>
<reference evidence="1" key="1">
    <citation type="submission" date="2020-04" db="EMBL/GenBank/DDBJ databases">
        <authorList>
            <person name="Chiriac C."/>
            <person name="Salcher M."/>
            <person name="Ghai R."/>
            <person name="Kavagutti S V."/>
        </authorList>
    </citation>
    <scope>NUCLEOTIDE SEQUENCE</scope>
</reference>
<protein>
    <submittedName>
        <fullName evidence="1">Uncharacterized protein</fullName>
    </submittedName>
</protein>
<accession>A0A6J5MBW9</accession>
<organism evidence="1">
    <name type="scientific">uncultured Caudovirales phage</name>
    <dbReference type="NCBI Taxonomy" id="2100421"/>
    <lineage>
        <taxon>Viruses</taxon>
        <taxon>Duplodnaviria</taxon>
        <taxon>Heunggongvirae</taxon>
        <taxon>Uroviricota</taxon>
        <taxon>Caudoviricetes</taxon>
        <taxon>Peduoviridae</taxon>
        <taxon>Maltschvirus</taxon>
        <taxon>Maltschvirus maltsch</taxon>
    </lineage>
</organism>
<evidence type="ECO:0000313" key="1">
    <source>
        <dbReference type="EMBL" id="CAB4144098.1"/>
    </source>
</evidence>
<sequence length="53" mass="6018">MEYKVYELVDGGYVLKEKFKDNELAKAKDLLATLEVGHIEKITSLGSEILFID</sequence>
<proteinExistence type="predicted"/>
<gene>
    <name evidence="1" type="ORF">UFOVP457_24</name>
</gene>
<name>A0A6J5MBW9_9CAUD</name>